<dbReference type="EMBL" id="JWJH01000019">
    <property type="protein sequence ID" value="KJF66265.1"/>
    <property type="molecule type" value="Genomic_DNA"/>
</dbReference>
<dbReference type="InterPro" id="IPR002639">
    <property type="entry name" value="UreF"/>
</dbReference>
<comment type="subunit">
    <text evidence="3">UreD, UreF and UreG form a complex that acts as a GTP-hydrolysis-dependent molecular chaperone, activating the urease apoprotein by helping to assemble the nickel containing metallocenter of UreC. The UreE protein probably delivers the nickel.</text>
</comment>
<name>A0ABR5CNE0_9HYPH</name>
<comment type="caution">
    <text evidence="4">The sequence shown here is derived from an EMBL/GenBank/DDBJ whole genome shotgun (WGS) entry which is preliminary data.</text>
</comment>
<keyword evidence="5" id="KW-1185">Reference proteome</keyword>
<proteinExistence type="inferred from homology"/>
<dbReference type="Pfam" id="PF01730">
    <property type="entry name" value="UreF"/>
    <property type="match status" value="1"/>
</dbReference>
<keyword evidence="3" id="KW-0963">Cytoplasm</keyword>
<reference evidence="4 5" key="1">
    <citation type="submission" date="2015-03" db="EMBL/GenBank/DDBJ databases">
        <title>Draft Genome Sequences of Agrobacterium nepotum Strain 39/7T (= CFBP 7436T = LMG 26435T) and Agrobacterium sp. Strain KFB 330 (= CFBP 8308 = LMG 28674).</title>
        <authorList>
            <person name="Kuzmanovic N."/>
            <person name="Pulawska J."/>
            <person name="Obradovic A."/>
        </authorList>
    </citation>
    <scope>NUCLEOTIDE SEQUENCE [LARGE SCALE GENOMIC DNA]</scope>
    <source>
        <strain evidence="4 5">39/7</strain>
    </source>
</reference>
<dbReference type="HAMAP" id="MF_01385">
    <property type="entry name" value="UreF"/>
    <property type="match status" value="1"/>
</dbReference>
<comment type="subcellular location">
    <subcellularLocation>
        <location evidence="3">Cytoplasm</location>
    </subcellularLocation>
</comment>
<keyword evidence="1 3" id="KW-0996">Nickel insertion</keyword>
<sequence>MNTRALLRLMAWLSPAFPIGGFVWSGGLERAVADGLIKDAADLESWLATLLGHGSLWNDAVLFAEAWRQTGESCGLHDVAALGLALAGSAERHMETSSLAKAFCAAASAWPTPVLQRLPADAPFPIAVAAVASGHDVPLVQALAAYLHAAVSQAVSASIRLGVTGQRDAVAIIASLETQVEDISRRAAETTLDDLGTATVQAEIASLRHETLHVRLFRS</sequence>
<comment type="function">
    <text evidence="3">Required for maturation of urease via the functional incorporation of the urease nickel metallocenter.</text>
</comment>
<dbReference type="Gene3D" id="1.10.4190.10">
    <property type="entry name" value="Urease accessory protein UreF"/>
    <property type="match status" value="1"/>
</dbReference>
<evidence type="ECO:0000313" key="5">
    <source>
        <dbReference type="Proteomes" id="UP000052068"/>
    </source>
</evidence>
<protein>
    <recommendedName>
        <fullName evidence="3">Urease accessory protein UreF</fullName>
    </recommendedName>
</protein>
<accession>A0ABR5CNE0</accession>
<dbReference type="PANTHER" id="PTHR33620:SF1">
    <property type="entry name" value="UREASE ACCESSORY PROTEIN F"/>
    <property type="match status" value="1"/>
</dbReference>
<organism evidence="4 5">
    <name type="scientific">Rhizobium nepotum 39/7</name>
    <dbReference type="NCBI Taxonomy" id="1368418"/>
    <lineage>
        <taxon>Bacteria</taxon>
        <taxon>Pseudomonadati</taxon>
        <taxon>Pseudomonadota</taxon>
        <taxon>Alphaproteobacteria</taxon>
        <taxon>Hyphomicrobiales</taxon>
        <taxon>Rhizobiaceae</taxon>
        <taxon>Rhizobium/Agrobacterium group</taxon>
        <taxon>Rhizobium</taxon>
    </lineage>
</organism>
<dbReference type="PIRSF" id="PIRSF009467">
    <property type="entry name" value="Ureas_acces_UreF"/>
    <property type="match status" value="1"/>
</dbReference>
<keyword evidence="2 3" id="KW-0143">Chaperone</keyword>
<evidence type="ECO:0000256" key="3">
    <source>
        <dbReference type="HAMAP-Rule" id="MF_01385"/>
    </source>
</evidence>
<dbReference type="Proteomes" id="UP000052068">
    <property type="component" value="Unassembled WGS sequence"/>
</dbReference>
<comment type="similarity">
    <text evidence="3">Belongs to the UreF family.</text>
</comment>
<evidence type="ECO:0000313" key="4">
    <source>
        <dbReference type="EMBL" id="KJF66265.1"/>
    </source>
</evidence>
<dbReference type="InterPro" id="IPR038277">
    <property type="entry name" value="UreF_sf"/>
</dbReference>
<dbReference type="PANTHER" id="PTHR33620">
    <property type="entry name" value="UREASE ACCESSORY PROTEIN F"/>
    <property type="match status" value="1"/>
</dbReference>
<evidence type="ECO:0000256" key="2">
    <source>
        <dbReference type="ARBA" id="ARBA00023186"/>
    </source>
</evidence>
<evidence type="ECO:0000256" key="1">
    <source>
        <dbReference type="ARBA" id="ARBA00022988"/>
    </source>
</evidence>
<gene>
    <name evidence="3" type="primary">ureF</name>
    <name evidence="4" type="ORF">RS75_19565</name>
</gene>